<protein>
    <submittedName>
        <fullName evidence="1">Uncharacterized protein</fullName>
    </submittedName>
</protein>
<sequence length="84" mass="9622">MAAATQASTSASTNTVLKYTQEDLKNFVWFLSGKEAYEVKRGLLSTTYSIWTTPYIIHNSLRGYSLCDNYSARKEFLFFIMDKS</sequence>
<proteinExistence type="predicted"/>
<organism evidence="1 2">
    <name type="scientific">Parashewanella curva</name>
    <dbReference type="NCBI Taxonomy" id="2338552"/>
    <lineage>
        <taxon>Bacteria</taxon>
        <taxon>Pseudomonadati</taxon>
        <taxon>Pseudomonadota</taxon>
        <taxon>Gammaproteobacteria</taxon>
        <taxon>Alteromonadales</taxon>
        <taxon>Shewanellaceae</taxon>
        <taxon>Parashewanella</taxon>
    </lineage>
</organism>
<comment type="caution">
    <text evidence="1">The sequence shown here is derived from an EMBL/GenBank/DDBJ whole genome shotgun (WGS) entry which is preliminary data.</text>
</comment>
<evidence type="ECO:0000313" key="2">
    <source>
        <dbReference type="Proteomes" id="UP000281474"/>
    </source>
</evidence>
<reference evidence="1 2" key="1">
    <citation type="submission" date="2018-09" db="EMBL/GenBank/DDBJ databases">
        <title>Phylogeny of the Shewanellaceae, and recommendation for two new genera, Pseudoshewanella and Parashewanella.</title>
        <authorList>
            <person name="Wang G."/>
        </authorList>
    </citation>
    <scope>NUCLEOTIDE SEQUENCE [LARGE SCALE GENOMIC DNA]</scope>
    <source>
        <strain evidence="1 2">C51</strain>
    </source>
</reference>
<name>A0A3L8Q3R7_9GAMM</name>
<dbReference type="EMBL" id="QZEI01000002">
    <property type="protein sequence ID" value="RLV61502.1"/>
    <property type="molecule type" value="Genomic_DNA"/>
</dbReference>
<evidence type="ECO:0000313" key="1">
    <source>
        <dbReference type="EMBL" id="RLV61502.1"/>
    </source>
</evidence>
<gene>
    <name evidence="1" type="ORF">D5018_01250</name>
</gene>
<dbReference type="RefSeq" id="WP_121837175.1">
    <property type="nucleotide sequence ID" value="NZ_ML014754.1"/>
</dbReference>
<accession>A0A3L8Q3R7</accession>
<dbReference type="AlphaFoldDB" id="A0A3L8Q3R7"/>
<keyword evidence="2" id="KW-1185">Reference proteome</keyword>
<dbReference type="Proteomes" id="UP000281474">
    <property type="component" value="Unassembled WGS sequence"/>
</dbReference>